<dbReference type="AlphaFoldDB" id="A0A948TBM7"/>
<dbReference type="EMBL" id="JAHLFW010000057">
    <property type="protein sequence ID" value="MBU3837909.1"/>
    <property type="molecule type" value="Genomic_DNA"/>
</dbReference>
<dbReference type="InterPro" id="IPR027417">
    <property type="entry name" value="P-loop_NTPase"/>
</dbReference>
<sequence length="541" mass="62109">MPTESPNIEFKESWRDDNEVEGQIGYVSRKLGINRIQAVVLALMVNRSFDTRIELNDLSDYLNCKYIKMLKYSADVEGLVKSHLIACTRGRGDGNLTYRVPPVVIEHLKNNKAYKYEVPKSLTTSEFFGKLNEYIDCRVNEECSIEGFQNDVVELIENNLHLDFASRTKALELDVNNLALFLFVCDAFIQNREENVRQQDLADMCCNKYHFKSVCNLLMEGKHCLQKLNLIEFCNEDGMVNREEYKLTEDTKRTFLFGVKAGGSDNSSGNFSSLLMDCRSLPAKELFYNRRVTDSINQLAGLLEQNNFSDICGRLKEKGLRSGFACLFYGAPGTGKTETVYQLARRTGRNIMRVNISEIKSSWVGESEKNIKNVFNKYRYLVERSEVAPILLFNEADAILGKRMEGAERAVDRMENSIQNIILQEIENMEGILIATTNIAGNLDKAFERRFLYKIEFERPDIQAKCAIWKSMIPELNEDEAECLASRYDFSGGQIENICRKRTIDSILWGSEILDFEKLKEHCESEIIQPGKTERRKIGFR</sequence>
<dbReference type="SUPFAM" id="SSF52540">
    <property type="entry name" value="P-loop containing nucleoside triphosphate hydrolases"/>
    <property type="match status" value="1"/>
</dbReference>
<reference evidence="5" key="1">
    <citation type="journal article" date="2021" name="PeerJ">
        <title>Extensive microbial diversity within the chicken gut microbiome revealed by metagenomics and culture.</title>
        <authorList>
            <person name="Gilroy R."/>
            <person name="Ravi A."/>
            <person name="Getino M."/>
            <person name="Pursley I."/>
            <person name="Horton D.L."/>
            <person name="Alikhan N.F."/>
            <person name="Baker D."/>
            <person name="Gharbi K."/>
            <person name="Hall N."/>
            <person name="Watson M."/>
            <person name="Adriaenssens E.M."/>
            <person name="Foster-Nyarko E."/>
            <person name="Jarju S."/>
            <person name="Secka A."/>
            <person name="Antonio M."/>
            <person name="Oren A."/>
            <person name="Chaudhuri R.R."/>
            <person name="La Ragione R."/>
            <person name="Hildebrand F."/>
            <person name="Pallen M.J."/>
        </authorList>
    </citation>
    <scope>NUCLEOTIDE SEQUENCE</scope>
    <source>
        <strain evidence="5">G4-2901</strain>
    </source>
</reference>
<feature type="domain" description="AAA+ ATPase" evidence="4">
    <location>
        <begin position="322"/>
        <end position="461"/>
    </location>
</feature>
<dbReference type="CDD" id="cd19481">
    <property type="entry name" value="RecA-like_protease"/>
    <property type="match status" value="1"/>
</dbReference>
<evidence type="ECO:0000256" key="1">
    <source>
        <dbReference type="ARBA" id="ARBA00006914"/>
    </source>
</evidence>
<comment type="caution">
    <text evidence="5">The sequence shown here is derived from an EMBL/GenBank/DDBJ whole genome shotgun (WGS) entry which is preliminary data.</text>
</comment>
<dbReference type="GO" id="GO:0016887">
    <property type="term" value="F:ATP hydrolysis activity"/>
    <property type="evidence" value="ECO:0007669"/>
    <property type="project" value="InterPro"/>
</dbReference>
<evidence type="ECO:0000259" key="4">
    <source>
        <dbReference type="SMART" id="SM00382"/>
    </source>
</evidence>
<dbReference type="Pfam" id="PF00004">
    <property type="entry name" value="AAA"/>
    <property type="match status" value="1"/>
</dbReference>
<evidence type="ECO:0000256" key="2">
    <source>
        <dbReference type="ARBA" id="ARBA00022741"/>
    </source>
</evidence>
<dbReference type="GO" id="GO:0005524">
    <property type="term" value="F:ATP binding"/>
    <property type="evidence" value="ECO:0007669"/>
    <property type="project" value="UniProtKB-KW"/>
</dbReference>
<dbReference type="InterPro" id="IPR050221">
    <property type="entry name" value="26S_Proteasome_ATPase"/>
</dbReference>
<comment type="similarity">
    <text evidence="1">Belongs to the AAA ATPase family.</text>
</comment>
<keyword evidence="3 5" id="KW-0067">ATP-binding</keyword>
<reference evidence="5" key="2">
    <citation type="submission" date="2021-04" db="EMBL/GenBank/DDBJ databases">
        <authorList>
            <person name="Gilroy R."/>
        </authorList>
    </citation>
    <scope>NUCLEOTIDE SEQUENCE</scope>
    <source>
        <strain evidence="5">G4-2901</strain>
    </source>
</reference>
<dbReference type="InterPro" id="IPR003959">
    <property type="entry name" value="ATPase_AAA_core"/>
</dbReference>
<keyword evidence="2" id="KW-0547">Nucleotide-binding</keyword>
<dbReference type="PANTHER" id="PTHR23073">
    <property type="entry name" value="26S PROTEASOME REGULATORY SUBUNIT"/>
    <property type="match status" value="1"/>
</dbReference>
<proteinExistence type="inferred from homology"/>
<dbReference type="SMART" id="SM00382">
    <property type="entry name" value="AAA"/>
    <property type="match status" value="1"/>
</dbReference>
<dbReference type="InterPro" id="IPR003593">
    <property type="entry name" value="AAA+_ATPase"/>
</dbReference>
<organism evidence="5 6">
    <name type="scientific">Candidatus Phocaeicola faecigallinarum</name>
    <dbReference type="NCBI Taxonomy" id="2838732"/>
    <lineage>
        <taxon>Bacteria</taxon>
        <taxon>Pseudomonadati</taxon>
        <taxon>Bacteroidota</taxon>
        <taxon>Bacteroidia</taxon>
        <taxon>Bacteroidales</taxon>
        <taxon>Bacteroidaceae</taxon>
        <taxon>Phocaeicola</taxon>
    </lineage>
</organism>
<protein>
    <submittedName>
        <fullName evidence="5">ATP-binding protein</fullName>
    </submittedName>
</protein>
<evidence type="ECO:0000313" key="5">
    <source>
        <dbReference type="EMBL" id="MBU3837909.1"/>
    </source>
</evidence>
<accession>A0A948TBM7</accession>
<gene>
    <name evidence="5" type="ORF">H9777_06275</name>
</gene>
<dbReference type="Gene3D" id="3.40.50.300">
    <property type="entry name" value="P-loop containing nucleotide triphosphate hydrolases"/>
    <property type="match status" value="1"/>
</dbReference>
<dbReference type="Proteomes" id="UP000783796">
    <property type="component" value="Unassembled WGS sequence"/>
</dbReference>
<name>A0A948TBM7_9BACT</name>
<evidence type="ECO:0000256" key="3">
    <source>
        <dbReference type="ARBA" id="ARBA00022840"/>
    </source>
</evidence>
<evidence type="ECO:0000313" key="6">
    <source>
        <dbReference type="Proteomes" id="UP000783796"/>
    </source>
</evidence>